<gene>
    <name evidence="1" type="ORF">C5Y93_19955</name>
</gene>
<dbReference type="Proteomes" id="UP000237819">
    <property type="component" value="Unassembled WGS sequence"/>
</dbReference>
<accession>A0A2S8GIG4</accession>
<dbReference type="EMBL" id="PUHZ01000020">
    <property type="protein sequence ID" value="PQO44239.1"/>
    <property type="molecule type" value="Genomic_DNA"/>
</dbReference>
<dbReference type="AlphaFoldDB" id="A0A2S8GIG4"/>
<reference evidence="1 2" key="1">
    <citation type="submission" date="2018-02" db="EMBL/GenBank/DDBJ databases">
        <title>Comparative genomes isolates from brazilian mangrove.</title>
        <authorList>
            <person name="Araujo J.E."/>
            <person name="Taketani R.G."/>
            <person name="Silva M.C.P."/>
            <person name="Loureco M.V."/>
            <person name="Andreote F.D."/>
        </authorList>
    </citation>
    <scope>NUCLEOTIDE SEQUENCE [LARGE SCALE GENOMIC DNA]</scope>
    <source>
        <strain evidence="1 2">Nap-Phe MGV</strain>
    </source>
</reference>
<sequence length="140" mass="15456">MEQRLQAHPRASHDLREIVRWAISEAELSCEYGVSSEDLSDAAKLADAAHEMLQDLDDVMPAMTSAVCCWVAKAAQFPDRVAASAAYGASMAAQRYACRPSEVEADFLHLDQLCRDQQWTERSPVSASVFRPLKAANSQK</sequence>
<organism evidence="1 2">
    <name type="scientific">Blastopirellula marina</name>
    <dbReference type="NCBI Taxonomy" id="124"/>
    <lineage>
        <taxon>Bacteria</taxon>
        <taxon>Pseudomonadati</taxon>
        <taxon>Planctomycetota</taxon>
        <taxon>Planctomycetia</taxon>
        <taxon>Pirellulales</taxon>
        <taxon>Pirellulaceae</taxon>
        <taxon>Blastopirellula</taxon>
    </lineage>
</organism>
<evidence type="ECO:0000313" key="2">
    <source>
        <dbReference type="Proteomes" id="UP000237819"/>
    </source>
</evidence>
<name>A0A2S8GIG4_9BACT</name>
<proteinExistence type="predicted"/>
<comment type="caution">
    <text evidence="1">The sequence shown here is derived from an EMBL/GenBank/DDBJ whole genome shotgun (WGS) entry which is preliminary data.</text>
</comment>
<evidence type="ECO:0000313" key="1">
    <source>
        <dbReference type="EMBL" id="PQO44239.1"/>
    </source>
</evidence>
<protein>
    <submittedName>
        <fullName evidence="1">Uncharacterized protein</fullName>
    </submittedName>
</protein>